<feature type="region of interest" description="Disordered" evidence="11">
    <location>
        <begin position="1"/>
        <end position="57"/>
    </location>
</feature>
<comment type="subcellular location">
    <subcellularLocation>
        <location evidence="1">Mitochondrion membrane</location>
        <topology evidence="1">Multi-pass membrane protein</topology>
    </subcellularLocation>
</comment>
<evidence type="ECO:0000256" key="8">
    <source>
        <dbReference type="ARBA" id="ARBA00023136"/>
    </source>
</evidence>
<dbReference type="SUPFAM" id="SSF103506">
    <property type="entry name" value="Mitochondrial carrier"/>
    <property type="match status" value="1"/>
</dbReference>
<keyword evidence="7" id="KW-0496">Mitochondrion</keyword>
<evidence type="ECO:0000313" key="13">
    <source>
        <dbReference type="Proteomes" id="UP001342314"/>
    </source>
</evidence>
<evidence type="ECO:0000256" key="5">
    <source>
        <dbReference type="ARBA" id="ARBA00022737"/>
    </source>
</evidence>
<dbReference type="Gene3D" id="1.50.40.10">
    <property type="entry name" value="Mitochondrial carrier domain"/>
    <property type="match status" value="2"/>
</dbReference>
<gene>
    <name evidence="12" type="ORF">Rhopal_005345-T1</name>
</gene>
<keyword evidence="6" id="KW-1133">Transmembrane helix</keyword>
<proteinExistence type="inferred from homology"/>
<evidence type="ECO:0000256" key="11">
    <source>
        <dbReference type="SAM" id="MobiDB-lite"/>
    </source>
</evidence>
<dbReference type="PANTHER" id="PTHR45624">
    <property type="entry name" value="MITOCHONDRIAL BASIC AMINO ACIDS TRANSPORTER-RELATED"/>
    <property type="match status" value="1"/>
</dbReference>
<reference evidence="12 13" key="1">
    <citation type="submission" date="2021-12" db="EMBL/GenBank/DDBJ databases">
        <title>High titer production of polyol ester of fatty acids by Rhodotorula paludigena BS15 towards product separation-free biomass refinery.</title>
        <authorList>
            <person name="Mano J."/>
            <person name="Ono H."/>
            <person name="Tanaka T."/>
            <person name="Naito K."/>
            <person name="Sushida H."/>
            <person name="Ike M."/>
            <person name="Tokuyasu K."/>
            <person name="Kitaoka M."/>
        </authorList>
    </citation>
    <scope>NUCLEOTIDE SEQUENCE [LARGE SCALE GENOMIC DNA]</scope>
    <source>
        <strain evidence="12 13">BS15</strain>
    </source>
</reference>
<keyword evidence="13" id="KW-1185">Reference proteome</keyword>
<evidence type="ECO:0000256" key="7">
    <source>
        <dbReference type="ARBA" id="ARBA00023128"/>
    </source>
</evidence>
<accession>A0AAV5GI53</accession>
<feature type="repeat" description="Solcar" evidence="9">
    <location>
        <begin position="175"/>
        <end position="261"/>
    </location>
</feature>
<dbReference type="PROSITE" id="PS50920">
    <property type="entry name" value="SOLCAR"/>
    <property type="match status" value="3"/>
</dbReference>
<evidence type="ECO:0000256" key="10">
    <source>
        <dbReference type="RuleBase" id="RU000488"/>
    </source>
</evidence>
<evidence type="ECO:0008006" key="14">
    <source>
        <dbReference type="Google" id="ProtNLM"/>
    </source>
</evidence>
<evidence type="ECO:0000256" key="1">
    <source>
        <dbReference type="ARBA" id="ARBA00004225"/>
    </source>
</evidence>
<evidence type="ECO:0000256" key="2">
    <source>
        <dbReference type="ARBA" id="ARBA00006375"/>
    </source>
</evidence>
<dbReference type="Proteomes" id="UP001342314">
    <property type="component" value="Unassembled WGS sequence"/>
</dbReference>
<protein>
    <recommendedName>
        <fullName evidence="14">Mitochondrial carrier</fullName>
    </recommendedName>
</protein>
<evidence type="ECO:0000256" key="9">
    <source>
        <dbReference type="PROSITE-ProRule" id="PRU00282"/>
    </source>
</evidence>
<name>A0AAV5GI53_9BASI</name>
<feature type="compositionally biased region" description="Low complexity" evidence="11">
    <location>
        <begin position="1"/>
        <end position="50"/>
    </location>
</feature>
<sequence>MSTSTTSDPLPAPALPSHSATPSQLSPAAPLTGAAATTSYSTSTGGPPASSRKDKGKSKAIDLKGFAAGTASGLTKLVVGHPFDIVKVRLQCSPPGTYSGPLDVLMRTLRQEGPRAMYKGATPPAIGWTISDSMLMGSLHQYRLIIARAETGDWSGWRDDGKGRSQANEPKNLQLSLGGHFLAGLLAGQTVCFVACPTEHLKARLQMQTTGPRLYTGPIDCARKVIQVKGVTGLWHGLGGTLLFRSWMGVMFLSYELILRGLNKFAPDLNQGTANFLAGGMASNFFWVSAFPFDAVKNRLMTDSLTNPRYPTWRACARSIYAEGGPKAFYRGFVPGILRAFPTNASALWVWEGVMRLMGAEKLGKA</sequence>
<dbReference type="AlphaFoldDB" id="A0AAV5GI53"/>
<evidence type="ECO:0000256" key="6">
    <source>
        <dbReference type="ARBA" id="ARBA00022989"/>
    </source>
</evidence>
<feature type="repeat" description="Solcar" evidence="9">
    <location>
        <begin position="59"/>
        <end position="145"/>
    </location>
</feature>
<dbReference type="InterPro" id="IPR023395">
    <property type="entry name" value="MCP_dom_sf"/>
</dbReference>
<keyword evidence="8 9" id="KW-0472">Membrane</keyword>
<evidence type="ECO:0000256" key="4">
    <source>
        <dbReference type="ARBA" id="ARBA00022692"/>
    </source>
</evidence>
<dbReference type="GO" id="GO:0031966">
    <property type="term" value="C:mitochondrial membrane"/>
    <property type="evidence" value="ECO:0007669"/>
    <property type="project" value="UniProtKB-SubCell"/>
</dbReference>
<dbReference type="EMBL" id="BQKY01000011">
    <property type="protein sequence ID" value="GJN92315.1"/>
    <property type="molecule type" value="Genomic_DNA"/>
</dbReference>
<keyword evidence="4 9" id="KW-0812">Transmembrane</keyword>
<dbReference type="InterPro" id="IPR018108">
    <property type="entry name" value="MCP_transmembrane"/>
</dbReference>
<comment type="similarity">
    <text evidence="2 10">Belongs to the mitochondrial carrier (TC 2.A.29) family.</text>
</comment>
<evidence type="ECO:0000313" key="12">
    <source>
        <dbReference type="EMBL" id="GJN92315.1"/>
    </source>
</evidence>
<organism evidence="12 13">
    <name type="scientific">Rhodotorula paludigena</name>
    <dbReference type="NCBI Taxonomy" id="86838"/>
    <lineage>
        <taxon>Eukaryota</taxon>
        <taxon>Fungi</taxon>
        <taxon>Dikarya</taxon>
        <taxon>Basidiomycota</taxon>
        <taxon>Pucciniomycotina</taxon>
        <taxon>Microbotryomycetes</taxon>
        <taxon>Sporidiobolales</taxon>
        <taxon>Sporidiobolaceae</taxon>
        <taxon>Rhodotorula</taxon>
    </lineage>
</organism>
<dbReference type="GO" id="GO:0000064">
    <property type="term" value="F:L-ornithine transmembrane transporter activity"/>
    <property type="evidence" value="ECO:0007669"/>
    <property type="project" value="TreeGrafter"/>
</dbReference>
<dbReference type="InterPro" id="IPR050567">
    <property type="entry name" value="Mitochondrial_Carrier"/>
</dbReference>
<keyword evidence="3 10" id="KW-0813">Transport</keyword>
<evidence type="ECO:0000256" key="3">
    <source>
        <dbReference type="ARBA" id="ARBA00022448"/>
    </source>
</evidence>
<feature type="repeat" description="Solcar" evidence="9">
    <location>
        <begin position="270"/>
        <end position="357"/>
    </location>
</feature>
<comment type="caution">
    <text evidence="12">The sequence shown here is derived from an EMBL/GenBank/DDBJ whole genome shotgun (WGS) entry which is preliminary data.</text>
</comment>
<dbReference type="GO" id="GO:1990575">
    <property type="term" value="P:mitochondrial L-ornithine transmembrane transport"/>
    <property type="evidence" value="ECO:0007669"/>
    <property type="project" value="TreeGrafter"/>
</dbReference>
<dbReference type="PANTHER" id="PTHR45624:SF57">
    <property type="entry name" value="MITOCHONDRIAL SUBSTRATE CARRIER FAMILY PROTEIN L"/>
    <property type="match status" value="1"/>
</dbReference>
<keyword evidence="5" id="KW-0677">Repeat</keyword>
<dbReference type="Pfam" id="PF00153">
    <property type="entry name" value="Mito_carr"/>
    <property type="match status" value="3"/>
</dbReference>